<dbReference type="InterPro" id="IPR011705">
    <property type="entry name" value="BACK"/>
</dbReference>
<keyword evidence="3" id="KW-0479">Metal-binding</keyword>
<dbReference type="AlphaFoldDB" id="A0AAV6VYM8"/>
<dbReference type="SUPFAM" id="SSF57667">
    <property type="entry name" value="beta-beta-alpha zinc fingers"/>
    <property type="match status" value="4"/>
</dbReference>
<dbReference type="PANTHER" id="PTHR24394">
    <property type="entry name" value="ZINC FINGER PROTEIN"/>
    <property type="match status" value="1"/>
</dbReference>
<comment type="subcellular location">
    <subcellularLocation>
        <location evidence="1">Nucleus</location>
    </subcellularLocation>
</comment>
<evidence type="ECO:0000256" key="4">
    <source>
        <dbReference type="ARBA" id="ARBA00022737"/>
    </source>
</evidence>
<name>A0AAV6VYM8_9ARAC</name>
<accession>A0AAV6VYM8</accession>
<keyword evidence="16" id="KW-1185">Reference proteome</keyword>
<dbReference type="InterPro" id="IPR000210">
    <property type="entry name" value="BTB/POZ_dom"/>
</dbReference>
<dbReference type="Gene3D" id="3.30.160.60">
    <property type="entry name" value="Classic Zinc Finger"/>
    <property type="match status" value="7"/>
</dbReference>
<dbReference type="FunFam" id="3.30.160.60:FF:002780">
    <property type="entry name" value="Protein CBR-EOR-1"/>
    <property type="match status" value="1"/>
</dbReference>
<dbReference type="Pfam" id="PF07707">
    <property type="entry name" value="BACK"/>
    <property type="match status" value="1"/>
</dbReference>
<dbReference type="FunFam" id="3.30.160.60:FF:000448">
    <property type="entry name" value="RE1-silencing transcription factor A"/>
    <property type="match status" value="1"/>
</dbReference>
<evidence type="ECO:0000256" key="8">
    <source>
        <dbReference type="ARBA" id="ARBA00023125"/>
    </source>
</evidence>
<dbReference type="PROSITE" id="PS00028">
    <property type="entry name" value="ZINC_FINGER_C2H2_1"/>
    <property type="match status" value="5"/>
</dbReference>
<protein>
    <submittedName>
        <fullName evidence="15">Uncharacterized protein</fullName>
    </submittedName>
</protein>
<feature type="domain" description="C2H2-type" evidence="14">
    <location>
        <begin position="617"/>
        <end position="644"/>
    </location>
</feature>
<feature type="compositionally biased region" description="Basic residues" evidence="12">
    <location>
        <begin position="452"/>
        <end position="463"/>
    </location>
</feature>
<feature type="compositionally biased region" description="Basic residues" evidence="12">
    <location>
        <begin position="370"/>
        <end position="382"/>
    </location>
</feature>
<organism evidence="15 16">
    <name type="scientific">Oedothorax gibbosus</name>
    <dbReference type="NCBI Taxonomy" id="931172"/>
    <lineage>
        <taxon>Eukaryota</taxon>
        <taxon>Metazoa</taxon>
        <taxon>Ecdysozoa</taxon>
        <taxon>Arthropoda</taxon>
        <taxon>Chelicerata</taxon>
        <taxon>Arachnida</taxon>
        <taxon>Araneae</taxon>
        <taxon>Araneomorphae</taxon>
        <taxon>Entelegynae</taxon>
        <taxon>Araneoidea</taxon>
        <taxon>Linyphiidae</taxon>
        <taxon>Erigoninae</taxon>
        <taxon>Oedothorax</taxon>
    </lineage>
</organism>
<dbReference type="SUPFAM" id="SSF54695">
    <property type="entry name" value="POZ domain"/>
    <property type="match status" value="1"/>
</dbReference>
<keyword evidence="6" id="KW-0862">Zinc</keyword>
<keyword evidence="5 11" id="KW-0863">Zinc-finger</keyword>
<dbReference type="InterPro" id="IPR013087">
    <property type="entry name" value="Znf_C2H2_type"/>
</dbReference>
<dbReference type="SMART" id="SM00355">
    <property type="entry name" value="ZnF_C2H2"/>
    <property type="match status" value="9"/>
</dbReference>
<dbReference type="InterPro" id="IPR036236">
    <property type="entry name" value="Znf_C2H2_sf"/>
</dbReference>
<comment type="similarity">
    <text evidence="2">Belongs to the krueppel C2H2-type zinc-finger protein family.</text>
</comment>
<dbReference type="Pfam" id="PF00096">
    <property type="entry name" value="zf-C2H2"/>
    <property type="match status" value="1"/>
</dbReference>
<feature type="compositionally biased region" description="Acidic residues" evidence="12">
    <location>
        <begin position="326"/>
        <end position="356"/>
    </location>
</feature>
<dbReference type="InterPro" id="IPR011333">
    <property type="entry name" value="SKP1/BTB/POZ_sf"/>
</dbReference>
<dbReference type="GO" id="GO:0000981">
    <property type="term" value="F:DNA-binding transcription factor activity, RNA polymerase II-specific"/>
    <property type="evidence" value="ECO:0007669"/>
    <property type="project" value="TreeGrafter"/>
</dbReference>
<feature type="domain" description="C2H2-type" evidence="14">
    <location>
        <begin position="645"/>
        <end position="672"/>
    </location>
</feature>
<feature type="domain" description="BTB" evidence="13">
    <location>
        <begin position="26"/>
        <end position="91"/>
    </location>
</feature>
<comment type="caution">
    <text evidence="15">The sequence shown here is derived from an EMBL/GenBank/DDBJ whole genome shotgun (WGS) entry which is preliminary data.</text>
</comment>
<keyword evidence="4" id="KW-0677">Repeat</keyword>
<sequence>MNFTENQQACIILEKLWSQREAGRFCDVVLHVQGQKFQAHRNVLVACSPYFDSVLKTHKVIKEQLTVTCQNLDAFQLLLNYMYTGAVVIDKSNVSELLRLANHFLVIKLKSYCAEYLERYLDPSNCLTVKDMAEKYNLPVLLKSASLYIQNHIIEVLDQNEILEFTFAKLETLFKDKQYTIPQHVLLNFICKWTDYSISKRENDLKPLLSLINWDSIERQYLEDHLKTCSLFQKQPKCLYFMLVFLDEKQIEVPEFKNTYISLKNQYGPEVVDDNTMDAELIQDAPKYSGLPEENIPITVAPLEKEPTKEKNSVDSVPEEPSKIDLEDDFSESSFDEGPDGGELDFDDDSPTSEDEPPPKEPTPPPPRSTNRRKVTPRKLKPRSPPMQVTMTTRRSTQLQKTVPPIKITRRSSVSTLTPKPSPKNVEKTTKTPVKPKVQASPKQQATPVSSRNKKSPKPQKKRYVSETDSTDEDDDGGSSSATDTSIDESVNGHGSKSKWKDGVKCPNCSYIAHSSVRLEQHVSRIHAKDVTYKCKVCDFTCKWNREYYLHVKTHFEGPPFRCENCEYTCDRIQFLLSHRMRHTDERPFKCDECDHRCRTKANLDCHMRCHTGEKPYQCEHCERRFAIKASLDQHLASHREDRPFLCDTCGFSTKYQSHLFSHKRIHTGDVFRCHFPNCKYSTPKKSQLGSHLRTHTAVRSHICSICGRAFIEKSHLVRHERIHLNDKPFKCEQCDYCSSRRDKLKEHFRKHHGENATAKGPYKPRKQRRQGYDVSVYSPPHTKHEIENQMPPTQQQHIELQQSVIGSNNPAPVIYSYESSHQETLHSHAAVALQQFGAAAAHNYQVAFMEQRHHQPLHHHHHHNPHVGPTPPAAVPAMMTDQNRVNIVAVTTHDGTNVVGQPTEFSPFMSFM</sequence>
<evidence type="ECO:0000256" key="3">
    <source>
        <dbReference type="ARBA" id="ARBA00022723"/>
    </source>
</evidence>
<feature type="compositionally biased region" description="Polar residues" evidence="12">
    <location>
        <begin position="387"/>
        <end position="401"/>
    </location>
</feature>
<dbReference type="Gene3D" id="3.30.710.10">
    <property type="entry name" value="Potassium Channel Kv1.1, Chain A"/>
    <property type="match status" value="1"/>
</dbReference>
<dbReference type="FunFam" id="3.30.160.60:FF:000690">
    <property type="entry name" value="Zinc finger protein 354C"/>
    <property type="match status" value="1"/>
</dbReference>
<feature type="domain" description="C2H2-type" evidence="14">
    <location>
        <begin position="672"/>
        <end position="701"/>
    </location>
</feature>
<evidence type="ECO:0000256" key="9">
    <source>
        <dbReference type="ARBA" id="ARBA00023163"/>
    </source>
</evidence>
<feature type="compositionally biased region" description="Basic and acidic residues" evidence="12">
    <location>
        <begin position="303"/>
        <end position="313"/>
    </location>
</feature>
<evidence type="ECO:0000313" key="15">
    <source>
        <dbReference type="EMBL" id="KAG8200814.1"/>
    </source>
</evidence>
<feature type="region of interest" description="Disordered" evidence="12">
    <location>
        <begin position="752"/>
        <end position="771"/>
    </location>
</feature>
<dbReference type="PANTHER" id="PTHR24394:SF29">
    <property type="entry name" value="MYONEURIN"/>
    <property type="match status" value="1"/>
</dbReference>
<dbReference type="EMBL" id="JAFNEN010000013">
    <property type="protein sequence ID" value="KAG8200814.1"/>
    <property type="molecule type" value="Genomic_DNA"/>
</dbReference>
<reference evidence="15 16" key="1">
    <citation type="journal article" date="2022" name="Nat. Ecol. Evol.">
        <title>A masculinizing supergene underlies an exaggerated male reproductive morph in a spider.</title>
        <authorList>
            <person name="Hendrickx F."/>
            <person name="De Corte Z."/>
            <person name="Sonet G."/>
            <person name="Van Belleghem S.M."/>
            <person name="Kostlbacher S."/>
            <person name="Vangestel C."/>
        </authorList>
    </citation>
    <scope>NUCLEOTIDE SEQUENCE [LARGE SCALE GENOMIC DNA]</scope>
    <source>
        <strain evidence="15">W744_W776</strain>
    </source>
</reference>
<keyword evidence="7" id="KW-0805">Transcription regulation</keyword>
<dbReference type="Proteomes" id="UP000827092">
    <property type="component" value="Unassembled WGS sequence"/>
</dbReference>
<feature type="region of interest" description="Disordered" evidence="12">
    <location>
        <begin position="299"/>
        <end position="502"/>
    </location>
</feature>
<evidence type="ECO:0000256" key="1">
    <source>
        <dbReference type="ARBA" id="ARBA00004123"/>
    </source>
</evidence>
<dbReference type="PROSITE" id="PS50097">
    <property type="entry name" value="BTB"/>
    <property type="match status" value="1"/>
</dbReference>
<evidence type="ECO:0000256" key="7">
    <source>
        <dbReference type="ARBA" id="ARBA00023015"/>
    </source>
</evidence>
<dbReference type="GO" id="GO:0008270">
    <property type="term" value="F:zinc ion binding"/>
    <property type="evidence" value="ECO:0007669"/>
    <property type="project" value="UniProtKB-KW"/>
</dbReference>
<dbReference type="GO" id="GO:0003682">
    <property type="term" value="F:chromatin binding"/>
    <property type="evidence" value="ECO:0007669"/>
    <property type="project" value="UniProtKB-ARBA"/>
</dbReference>
<feature type="compositionally biased region" description="Polar residues" evidence="12">
    <location>
        <begin position="441"/>
        <end position="451"/>
    </location>
</feature>
<evidence type="ECO:0000256" key="2">
    <source>
        <dbReference type="ARBA" id="ARBA00006991"/>
    </source>
</evidence>
<dbReference type="SMART" id="SM00225">
    <property type="entry name" value="BTB"/>
    <property type="match status" value="1"/>
</dbReference>
<feature type="domain" description="C2H2-type" evidence="14">
    <location>
        <begin position="561"/>
        <end position="588"/>
    </location>
</feature>
<dbReference type="GO" id="GO:0005634">
    <property type="term" value="C:nucleus"/>
    <property type="evidence" value="ECO:0007669"/>
    <property type="project" value="UniProtKB-SubCell"/>
</dbReference>
<evidence type="ECO:0000259" key="13">
    <source>
        <dbReference type="PROSITE" id="PS50097"/>
    </source>
</evidence>
<evidence type="ECO:0000313" key="16">
    <source>
        <dbReference type="Proteomes" id="UP000827092"/>
    </source>
</evidence>
<dbReference type="Gene3D" id="1.25.40.420">
    <property type="match status" value="1"/>
</dbReference>
<evidence type="ECO:0000256" key="5">
    <source>
        <dbReference type="ARBA" id="ARBA00022771"/>
    </source>
</evidence>
<dbReference type="SMART" id="SM00875">
    <property type="entry name" value="BACK"/>
    <property type="match status" value="1"/>
</dbReference>
<evidence type="ECO:0000256" key="11">
    <source>
        <dbReference type="PROSITE-ProRule" id="PRU00042"/>
    </source>
</evidence>
<evidence type="ECO:0000259" key="14">
    <source>
        <dbReference type="PROSITE" id="PS50157"/>
    </source>
</evidence>
<dbReference type="PROSITE" id="PS50157">
    <property type="entry name" value="ZINC_FINGER_C2H2_2"/>
    <property type="match status" value="7"/>
</dbReference>
<gene>
    <name evidence="15" type="ORF">JTE90_006395</name>
</gene>
<keyword evidence="9" id="KW-0804">Transcription</keyword>
<keyword evidence="10" id="KW-0539">Nucleus</keyword>
<evidence type="ECO:0000256" key="12">
    <source>
        <dbReference type="SAM" id="MobiDB-lite"/>
    </source>
</evidence>
<evidence type="ECO:0000256" key="10">
    <source>
        <dbReference type="ARBA" id="ARBA00023242"/>
    </source>
</evidence>
<proteinExistence type="inferred from homology"/>
<dbReference type="GO" id="GO:0003690">
    <property type="term" value="F:double-stranded DNA binding"/>
    <property type="evidence" value="ECO:0007669"/>
    <property type="project" value="UniProtKB-ARBA"/>
</dbReference>
<dbReference type="FunFam" id="3.30.160.60:FF:000446">
    <property type="entry name" value="Zinc finger protein"/>
    <property type="match status" value="1"/>
</dbReference>
<dbReference type="Pfam" id="PF00651">
    <property type="entry name" value="BTB"/>
    <property type="match status" value="1"/>
</dbReference>
<feature type="domain" description="C2H2-type" evidence="14">
    <location>
        <begin position="702"/>
        <end position="729"/>
    </location>
</feature>
<keyword evidence="8" id="KW-0238">DNA-binding</keyword>
<dbReference type="FunFam" id="3.30.160.60:FF:001370">
    <property type="entry name" value="Zinc finger protein"/>
    <property type="match status" value="1"/>
</dbReference>
<feature type="domain" description="C2H2-type" evidence="14">
    <location>
        <begin position="589"/>
        <end position="616"/>
    </location>
</feature>
<feature type="domain" description="C2H2-type" evidence="14">
    <location>
        <begin position="730"/>
        <end position="757"/>
    </location>
</feature>
<evidence type="ECO:0000256" key="6">
    <source>
        <dbReference type="ARBA" id="ARBA00022833"/>
    </source>
</evidence>